<name>A0A8T0SG43_PANVG</name>
<dbReference type="SUPFAM" id="SSF56112">
    <property type="entry name" value="Protein kinase-like (PK-like)"/>
    <property type="match status" value="1"/>
</dbReference>
<dbReference type="EMBL" id="CM029045">
    <property type="protein sequence ID" value="KAG2598352.1"/>
    <property type="molecule type" value="Genomic_DNA"/>
</dbReference>
<dbReference type="InterPro" id="IPR051564">
    <property type="entry name" value="LRR_receptor-like_kinase"/>
</dbReference>
<evidence type="ECO:0000256" key="17">
    <source>
        <dbReference type="ARBA" id="ARBA00023180"/>
    </source>
</evidence>
<feature type="domain" description="Protein kinase" evidence="20">
    <location>
        <begin position="1"/>
        <end position="266"/>
    </location>
</feature>
<keyword evidence="13" id="KW-0067">ATP-binding</keyword>
<protein>
    <recommendedName>
        <fullName evidence="2">non-specific serine/threonine protein kinase</fullName>
        <ecNumber evidence="2">2.7.11.1</ecNumber>
    </recommendedName>
</protein>
<keyword evidence="10" id="KW-0677">Repeat</keyword>
<evidence type="ECO:0000313" key="21">
    <source>
        <dbReference type="EMBL" id="KAG2598352.1"/>
    </source>
</evidence>
<dbReference type="EC" id="2.7.11.1" evidence="2"/>
<evidence type="ECO:0000256" key="9">
    <source>
        <dbReference type="ARBA" id="ARBA00022729"/>
    </source>
</evidence>
<evidence type="ECO:0000256" key="13">
    <source>
        <dbReference type="ARBA" id="ARBA00022840"/>
    </source>
</evidence>
<organism evidence="21 22">
    <name type="scientific">Panicum virgatum</name>
    <name type="common">Blackwell switchgrass</name>
    <dbReference type="NCBI Taxonomy" id="38727"/>
    <lineage>
        <taxon>Eukaryota</taxon>
        <taxon>Viridiplantae</taxon>
        <taxon>Streptophyta</taxon>
        <taxon>Embryophyta</taxon>
        <taxon>Tracheophyta</taxon>
        <taxon>Spermatophyta</taxon>
        <taxon>Magnoliopsida</taxon>
        <taxon>Liliopsida</taxon>
        <taxon>Poales</taxon>
        <taxon>Poaceae</taxon>
        <taxon>PACMAD clade</taxon>
        <taxon>Panicoideae</taxon>
        <taxon>Panicodae</taxon>
        <taxon>Paniceae</taxon>
        <taxon>Panicinae</taxon>
        <taxon>Panicum</taxon>
        <taxon>Panicum sect. Hiantes</taxon>
    </lineage>
</organism>
<keyword evidence="11" id="KW-0547">Nucleotide-binding</keyword>
<evidence type="ECO:0000256" key="8">
    <source>
        <dbReference type="ARBA" id="ARBA00022692"/>
    </source>
</evidence>
<dbReference type="PROSITE" id="PS00108">
    <property type="entry name" value="PROTEIN_KINASE_ST"/>
    <property type="match status" value="1"/>
</dbReference>
<evidence type="ECO:0000256" key="15">
    <source>
        <dbReference type="ARBA" id="ARBA00023136"/>
    </source>
</evidence>
<reference evidence="21" key="1">
    <citation type="submission" date="2020-05" db="EMBL/GenBank/DDBJ databases">
        <title>WGS assembly of Panicum virgatum.</title>
        <authorList>
            <person name="Lovell J.T."/>
            <person name="Jenkins J."/>
            <person name="Shu S."/>
            <person name="Juenger T.E."/>
            <person name="Schmutz J."/>
        </authorList>
    </citation>
    <scope>NUCLEOTIDE SEQUENCE</scope>
    <source>
        <strain evidence="21">AP13</strain>
    </source>
</reference>
<dbReference type="InterPro" id="IPR008271">
    <property type="entry name" value="Ser/Thr_kinase_AS"/>
</dbReference>
<dbReference type="Gene3D" id="3.30.200.20">
    <property type="entry name" value="Phosphorylase Kinase, domain 1"/>
    <property type="match status" value="1"/>
</dbReference>
<sequence>MQHELASKSFDTECRALRMARHRNLVKIITTCSNLDFRALILEYMPHGSLNDLLYSNDGRQLSFLQRVGIMLDVAMAMEYLHHQHFEAVLHCDLKPSNILLNQDMIAHVSDFGISKLLAGDENSITLTSMPGTVGYMAPEFGSTGKASRASDIYSYGIVLLEVFTRKKPTDAMFVGELSLRQWVSQAFPHELSNVVDSSIVLDELNNDIRDASRPPENFSILNTYLASIVELALLCSRVEPEERIPMTDVVVMLNKIKSDYSHSLESKVFST</sequence>
<dbReference type="GO" id="GO:0005886">
    <property type="term" value="C:plasma membrane"/>
    <property type="evidence" value="ECO:0007669"/>
    <property type="project" value="UniProtKB-SubCell"/>
</dbReference>
<evidence type="ECO:0000256" key="6">
    <source>
        <dbReference type="ARBA" id="ARBA00022614"/>
    </source>
</evidence>
<dbReference type="InterPro" id="IPR011009">
    <property type="entry name" value="Kinase-like_dom_sf"/>
</dbReference>
<keyword evidence="15" id="KW-0472">Membrane</keyword>
<keyword evidence="3" id="KW-1003">Cell membrane</keyword>
<dbReference type="AlphaFoldDB" id="A0A8T0SG43"/>
<dbReference type="Proteomes" id="UP000823388">
    <property type="component" value="Chromosome 5K"/>
</dbReference>
<dbReference type="PROSITE" id="PS50011">
    <property type="entry name" value="PROTEIN_KINASE_DOM"/>
    <property type="match status" value="1"/>
</dbReference>
<comment type="subcellular location">
    <subcellularLocation>
        <location evidence="1">Cell membrane</location>
        <topology evidence="1">Single-pass membrane protein</topology>
    </subcellularLocation>
</comment>
<evidence type="ECO:0000256" key="1">
    <source>
        <dbReference type="ARBA" id="ARBA00004162"/>
    </source>
</evidence>
<dbReference type="InterPro" id="IPR000719">
    <property type="entry name" value="Prot_kinase_dom"/>
</dbReference>
<comment type="catalytic activity">
    <reaction evidence="18">
        <text>L-threonyl-[protein] + ATP = O-phospho-L-threonyl-[protein] + ADP + H(+)</text>
        <dbReference type="Rhea" id="RHEA:46608"/>
        <dbReference type="Rhea" id="RHEA-COMP:11060"/>
        <dbReference type="Rhea" id="RHEA-COMP:11605"/>
        <dbReference type="ChEBI" id="CHEBI:15378"/>
        <dbReference type="ChEBI" id="CHEBI:30013"/>
        <dbReference type="ChEBI" id="CHEBI:30616"/>
        <dbReference type="ChEBI" id="CHEBI:61977"/>
        <dbReference type="ChEBI" id="CHEBI:456216"/>
        <dbReference type="EC" id="2.7.11.1"/>
    </reaction>
</comment>
<dbReference type="Pfam" id="PF00069">
    <property type="entry name" value="Pkinase"/>
    <property type="match status" value="1"/>
</dbReference>
<gene>
    <name evidence="21" type="ORF">PVAP13_5KG364507</name>
</gene>
<dbReference type="OrthoDB" id="1724816at2759"/>
<keyword evidence="12" id="KW-0418">Kinase</keyword>
<evidence type="ECO:0000256" key="11">
    <source>
        <dbReference type="ARBA" id="ARBA00022741"/>
    </source>
</evidence>
<evidence type="ECO:0000256" key="5">
    <source>
        <dbReference type="ARBA" id="ARBA00022553"/>
    </source>
</evidence>
<evidence type="ECO:0000256" key="10">
    <source>
        <dbReference type="ARBA" id="ARBA00022737"/>
    </source>
</evidence>
<dbReference type="GO" id="GO:0005524">
    <property type="term" value="F:ATP binding"/>
    <property type="evidence" value="ECO:0007669"/>
    <property type="project" value="UniProtKB-KW"/>
</dbReference>
<comment type="catalytic activity">
    <reaction evidence="19">
        <text>L-seryl-[protein] + ATP = O-phospho-L-seryl-[protein] + ADP + H(+)</text>
        <dbReference type="Rhea" id="RHEA:17989"/>
        <dbReference type="Rhea" id="RHEA-COMP:9863"/>
        <dbReference type="Rhea" id="RHEA-COMP:11604"/>
        <dbReference type="ChEBI" id="CHEBI:15378"/>
        <dbReference type="ChEBI" id="CHEBI:29999"/>
        <dbReference type="ChEBI" id="CHEBI:30616"/>
        <dbReference type="ChEBI" id="CHEBI:83421"/>
        <dbReference type="ChEBI" id="CHEBI:456216"/>
        <dbReference type="EC" id="2.7.11.1"/>
    </reaction>
</comment>
<keyword evidence="4" id="KW-0723">Serine/threonine-protein kinase</keyword>
<keyword evidence="16" id="KW-0675">Receptor</keyword>
<evidence type="ECO:0000256" key="4">
    <source>
        <dbReference type="ARBA" id="ARBA00022527"/>
    </source>
</evidence>
<evidence type="ECO:0000256" key="12">
    <source>
        <dbReference type="ARBA" id="ARBA00022777"/>
    </source>
</evidence>
<dbReference type="GO" id="GO:0004674">
    <property type="term" value="F:protein serine/threonine kinase activity"/>
    <property type="evidence" value="ECO:0007669"/>
    <property type="project" value="UniProtKB-KW"/>
</dbReference>
<evidence type="ECO:0000256" key="18">
    <source>
        <dbReference type="ARBA" id="ARBA00047899"/>
    </source>
</evidence>
<evidence type="ECO:0000313" key="22">
    <source>
        <dbReference type="Proteomes" id="UP000823388"/>
    </source>
</evidence>
<evidence type="ECO:0000256" key="14">
    <source>
        <dbReference type="ARBA" id="ARBA00022989"/>
    </source>
</evidence>
<evidence type="ECO:0000259" key="20">
    <source>
        <dbReference type="PROSITE" id="PS50011"/>
    </source>
</evidence>
<evidence type="ECO:0000256" key="2">
    <source>
        <dbReference type="ARBA" id="ARBA00012513"/>
    </source>
</evidence>
<keyword evidence="8" id="KW-0812">Transmembrane</keyword>
<keyword evidence="9" id="KW-0732">Signal</keyword>
<keyword evidence="22" id="KW-1185">Reference proteome</keyword>
<accession>A0A8T0SG43</accession>
<dbReference type="FunFam" id="1.10.510.10:FF:000358">
    <property type="entry name" value="Putative leucine-rich repeat receptor-like serine/threonine-protein kinase"/>
    <property type="match status" value="1"/>
</dbReference>
<proteinExistence type="predicted"/>
<dbReference type="SMART" id="SM00220">
    <property type="entry name" value="S_TKc"/>
    <property type="match status" value="1"/>
</dbReference>
<dbReference type="PANTHER" id="PTHR48055">
    <property type="entry name" value="LEUCINE-RICH REPEAT RECEPTOR PROTEIN KINASE EMS1"/>
    <property type="match status" value="1"/>
</dbReference>
<keyword evidence="17" id="KW-0325">Glycoprotein</keyword>
<evidence type="ECO:0000256" key="16">
    <source>
        <dbReference type="ARBA" id="ARBA00023170"/>
    </source>
</evidence>
<evidence type="ECO:0000256" key="19">
    <source>
        <dbReference type="ARBA" id="ARBA00048679"/>
    </source>
</evidence>
<comment type="caution">
    <text evidence="21">The sequence shown here is derived from an EMBL/GenBank/DDBJ whole genome shotgun (WGS) entry which is preliminary data.</text>
</comment>
<dbReference type="PANTHER" id="PTHR48055:SF58">
    <property type="entry name" value="PROTEIN KINASE DOMAIN-CONTAINING PROTEIN"/>
    <property type="match status" value="1"/>
</dbReference>
<evidence type="ECO:0000256" key="3">
    <source>
        <dbReference type="ARBA" id="ARBA00022475"/>
    </source>
</evidence>
<dbReference type="Gene3D" id="1.10.510.10">
    <property type="entry name" value="Transferase(Phosphotransferase) domain 1"/>
    <property type="match status" value="1"/>
</dbReference>
<keyword evidence="14" id="KW-1133">Transmembrane helix</keyword>
<evidence type="ECO:0000256" key="7">
    <source>
        <dbReference type="ARBA" id="ARBA00022679"/>
    </source>
</evidence>
<keyword evidence="6" id="KW-0433">Leucine-rich repeat</keyword>
<keyword evidence="7" id="KW-0808">Transferase</keyword>
<keyword evidence="5" id="KW-0597">Phosphoprotein</keyword>